<accession>A0ABT7CB28</accession>
<evidence type="ECO:0000313" key="1">
    <source>
        <dbReference type="EMBL" id="MDJ1372411.1"/>
    </source>
</evidence>
<gene>
    <name evidence="1" type="ORF">C7K25_13720</name>
</gene>
<comment type="caution">
    <text evidence="1">The sequence shown here is derived from an EMBL/GenBank/DDBJ whole genome shotgun (WGS) entry which is preliminary data.</text>
</comment>
<dbReference type="Proteomes" id="UP001170379">
    <property type="component" value="Unassembled WGS sequence"/>
</dbReference>
<name>A0ABT7CB28_9MICO</name>
<organism evidence="1 2">
    <name type="scientific">Gulosibacter molinativorax</name>
    <dbReference type="NCBI Taxonomy" id="256821"/>
    <lineage>
        <taxon>Bacteria</taxon>
        <taxon>Bacillati</taxon>
        <taxon>Actinomycetota</taxon>
        <taxon>Actinomycetes</taxon>
        <taxon>Micrococcales</taxon>
        <taxon>Microbacteriaceae</taxon>
        <taxon>Gulosibacter</taxon>
    </lineage>
</organism>
<reference evidence="1" key="2">
    <citation type="journal article" date="2022" name="Sci. Rep.">
        <title>In silico prediction of the enzymes involved in the degradation of the herbicide molinate by Gulosibacter molinativorax ON4T.</title>
        <authorList>
            <person name="Lopes A.R."/>
            <person name="Bunin E."/>
            <person name="Viana A.T."/>
            <person name="Froufe H."/>
            <person name="Munoz-Merida A."/>
            <person name="Pinho D."/>
            <person name="Figueiredo J."/>
            <person name="Barroso C."/>
            <person name="Vaz-Moreira I."/>
            <person name="Bellanger X."/>
            <person name="Egas C."/>
            <person name="Nunes O.C."/>
        </authorList>
    </citation>
    <scope>NUCLEOTIDE SEQUENCE</scope>
    <source>
        <strain evidence="1">ON4</strain>
    </source>
</reference>
<sequence length="165" mass="17348">MVVPVVEFTISVDGVMSVTVDGAPYLPQPFAPGWRRESFPAILDTLAARHRTPLRVQVREADGSTFTDIITPPRERPTARPWEAPAPEVVRPPVAAVPPVLHQVAGSGFVPGEDVAVAVIHAHSDASPDGTARALLTTEQAAAAVTGEVILLGRISGTLVVSRLA</sequence>
<keyword evidence="2" id="KW-1185">Reference proteome</keyword>
<evidence type="ECO:0000313" key="2">
    <source>
        <dbReference type="Proteomes" id="UP001170379"/>
    </source>
</evidence>
<reference evidence="1" key="1">
    <citation type="submission" date="2018-03" db="EMBL/GenBank/DDBJ databases">
        <authorList>
            <person name="Nunes O.C."/>
            <person name="Lopes A.R."/>
            <person name="Froufe H."/>
            <person name="Munoz-Merida A."/>
            <person name="Barroso C."/>
            <person name="Egas C."/>
        </authorList>
    </citation>
    <scope>NUCLEOTIDE SEQUENCE</scope>
    <source>
        <strain evidence="1">ON4</strain>
    </source>
</reference>
<dbReference type="EMBL" id="PXVD01000025">
    <property type="protein sequence ID" value="MDJ1372411.1"/>
    <property type="molecule type" value="Genomic_DNA"/>
</dbReference>
<protein>
    <submittedName>
        <fullName evidence="1">Uncharacterized protein</fullName>
    </submittedName>
</protein>
<proteinExistence type="predicted"/>